<gene>
    <name evidence="6" type="ORF">E0486_05845</name>
</gene>
<evidence type="ECO:0000256" key="5">
    <source>
        <dbReference type="SAM" id="Phobius"/>
    </source>
</evidence>
<feature type="transmembrane region" description="Helical" evidence="5">
    <location>
        <begin position="409"/>
        <end position="426"/>
    </location>
</feature>
<evidence type="ECO:0000256" key="1">
    <source>
        <dbReference type="ARBA" id="ARBA00004141"/>
    </source>
</evidence>
<feature type="transmembrane region" description="Helical" evidence="5">
    <location>
        <begin position="161"/>
        <end position="179"/>
    </location>
</feature>
<dbReference type="PANTHER" id="PTHR11785">
    <property type="entry name" value="AMINO ACID TRANSPORTER"/>
    <property type="match status" value="1"/>
</dbReference>
<dbReference type="GO" id="GO:0015179">
    <property type="term" value="F:L-amino acid transmembrane transporter activity"/>
    <property type="evidence" value="ECO:0007669"/>
    <property type="project" value="TreeGrafter"/>
</dbReference>
<feature type="transmembrane region" description="Helical" evidence="5">
    <location>
        <begin position="342"/>
        <end position="361"/>
    </location>
</feature>
<evidence type="ECO:0000256" key="3">
    <source>
        <dbReference type="ARBA" id="ARBA00022989"/>
    </source>
</evidence>
<feature type="transmembrane region" description="Helical" evidence="5">
    <location>
        <begin position="7"/>
        <end position="27"/>
    </location>
</feature>
<dbReference type="EMBL" id="SKFH01000006">
    <property type="protein sequence ID" value="TCZ73481.1"/>
    <property type="molecule type" value="Genomic_DNA"/>
</dbReference>
<dbReference type="Pfam" id="PF13520">
    <property type="entry name" value="AA_permease_2"/>
    <property type="match status" value="1"/>
</dbReference>
<dbReference type="InterPro" id="IPR050598">
    <property type="entry name" value="AminoAcid_Transporter"/>
</dbReference>
<dbReference type="PANTHER" id="PTHR11785:SF512">
    <property type="entry name" value="SOBREMESA, ISOFORM B"/>
    <property type="match status" value="1"/>
</dbReference>
<dbReference type="Proteomes" id="UP000295164">
    <property type="component" value="Unassembled WGS sequence"/>
</dbReference>
<accession>A0A4R4E615</accession>
<evidence type="ECO:0000313" key="6">
    <source>
        <dbReference type="EMBL" id="TCZ73481.1"/>
    </source>
</evidence>
<protein>
    <submittedName>
        <fullName evidence="6">APC family permease</fullName>
    </submittedName>
</protein>
<feature type="transmembrane region" description="Helical" evidence="5">
    <location>
        <begin position="241"/>
        <end position="260"/>
    </location>
</feature>
<feature type="transmembrane region" description="Helical" evidence="5">
    <location>
        <begin position="85"/>
        <end position="110"/>
    </location>
</feature>
<proteinExistence type="predicted"/>
<sequence>MTPPKPGLRLFDFTMIVVSLVIGMGIFRTPVNVARDAPSAGVFFAVWVAGGVVALCGALTYAEIGSRLPVTGGYYKVFSYAYHPSVAFAINCVILVSNAASLAGVALIGGEYISAVVGPVIGGPLAASKALQMAIAVGAIALFYGINLLGLKLSARTQSALMIIKITLILLLILPLFLTKEASPAVLATAQSVTLSPTMNQYLLAFGSGLVAVSFTYGGYQQTINFGAEVRQPARNLPRGIFLGIALIITLYLAINWAYVHVIGFDNLKAMGHQEQSPNIAALMAARVFGPQAERVLSVFLFLGVLGYVNALLLSNPRVMYAMSEDGILPPAFRRRHPRTGVLVVSLTIFAVLCMLIVGWAQKFETVLGFSIFLDCFGMILSAGSIFLLRRRTRHLDETGIFKMKAYPLQPVLFIFAYLFVAISLLKQQTELCLIGIGVMSLFIGLYFLVFGKAKTSMDV</sequence>
<reference evidence="6 7" key="1">
    <citation type="submission" date="2019-03" db="EMBL/GenBank/DDBJ databases">
        <authorList>
            <person name="Kim M.K.M."/>
        </authorList>
    </citation>
    <scope>NUCLEOTIDE SEQUENCE [LARGE SCALE GENOMIC DNA]</scope>
    <source>
        <strain evidence="6 7">17J68-15</strain>
    </source>
</reference>
<keyword evidence="3 5" id="KW-1133">Transmembrane helix</keyword>
<feature type="transmembrane region" description="Helical" evidence="5">
    <location>
        <begin position="39"/>
        <end position="64"/>
    </location>
</feature>
<feature type="transmembrane region" description="Helical" evidence="5">
    <location>
        <begin position="296"/>
        <end position="314"/>
    </location>
</feature>
<evidence type="ECO:0000313" key="7">
    <source>
        <dbReference type="Proteomes" id="UP000295164"/>
    </source>
</evidence>
<keyword evidence="7" id="KW-1185">Reference proteome</keyword>
<comment type="caution">
    <text evidence="6">The sequence shown here is derived from an EMBL/GenBank/DDBJ whole genome shotgun (WGS) entry which is preliminary data.</text>
</comment>
<evidence type="ECO:0000256" key="4">
    <source>
        <dbReference type="ARBA" id="ARBA00023136"/>
    </source>
</evidence>
<dbReference type="RefSeq" id="WP_131851211.1">
    <property type="nucleotide sequence ID" value="NZ_SKFH01000006.1"/>
</dbReference>
<dbReference type="Gene3D" id="1.20.1740.10">
    <property type="entry name" value="Amino acid/polyamine transporter I"/>
    <property type="match status" value="1"/>
</dbReference>
<feature type="transmembrane region" description="Helical" evidence="5">
    <location>
        <begin position="367"/>
        <end position="389"/>
    </location>
</feature>
<feature type="transmembrane region" description="Helical" evidence="5">
    <location>
        <begin position="199"/>
        <end position="220"/>
    </location>
</feature>
<organism evidence="6 7">
    <name type="scientific">Flaviaesturariibacter aridisoli</name>
    <dbReference type="NCBI Taxonomy" id="2545761"/>
    <lineage>
        <taxon>Bacteria</taxon>
        <taxon>Pseudomonadati</taxon>
        <taxon>Bacteroidota</taxon>
        <taxon>Chitinophagia</taxon>
        <taxon>Chitinophagales</taxon>
        <taxon>Chitinophagaceae</taxon>
        <taxon>Flaviaestuariibacter</taxon>
    </lineage>
</organism>
<evidence type="ECO:0000256" key="2">
    <source>
        <dbReference type="ARBA" id="ARBA00022692"/>
    </source>
</evidence>
<dbReference type="InterPro" id="IPR002293">
    <property type="entry name" value="AA/rel_permease1"/>
</dbReference>
<dbReference type="AlphaFoldDB" id="A0A4R4E615"/>
<keyword evidence="2 5" id="KW-0812">Transmembrane</keyword>
<name>A0A4R4E615_9BACT</name>
<comment type="subcellular location">
    <subcellularLocation>
        <location evidence="1">Membrane</location>
        <topology evidence="1">Multi-pass membrane protein</topology>
    </subcellularLocation>
</comment>
<dbReference type="GO" id="GO:0016020">
    <property type="term" value="C:membrane"/>
    <property type="evidence" value="ECO:0007669"/>
    <property type="project" value="UniProtKB-SubCell"/>
</dbReference>
<dbReference type="PIRSF" id="PIRSF006060">
    <property type="entry name" value="AA_transporter"/>
    <property type="match status" value="1"/>
</dbReference>
<feature type="transmembrane region" description="Helical" evidence="5">
    <location>
        <begin position="432"/>
        <end position="451"/>
    </location>
</feature>
<feature type="transmembrane region" description="Helical" evidence="5">
    <location>
        <begin position="130"/>
        <end position="149"/>
    </location>
</feature>
<dbReference type="OrthoDB" id="9806937at2"/>
<keyword evidence="4 5" id="KW-0472">Membrane</keyword>